<protein>
    <submittedName>
        <fullName evidence="1">Uncharacterized protein</fullName>
    </submittedName>
</protein>
<sequence>MKIDCRTFPFHAIIQYLLDRLCKYMNTTFVQPTSALAYKYCSTITRYQVSVRTTHIQYRT</sequence>
<dbReference type="EnsemblPlants" id="OB05G11620.1">
    <property type="protein sequence ID" value="OB05G11620.1"/>
    <property type="gene ID" value="OB05G11620"/>
</dbReference>
<dbReference type="Gramene" id="OB05G11620.1">
    <property type="protein sequence ID" value="OB05G11620.1"/>
    <property type="gene ID" value="OB05G11620"/>
</dbReference>
<organism evidence="1">
    <name type="scientific">Oryza brachyantha</name>
    <name type="common">malo sina</name>
    <dbReference type="NCBI Taxonomy" id="4533"/>
    <lineage>
        <taxon>Eukaryota</taxon>
        <taxon>Viridiplantae</taxon>
        <taxon>Streptophyta</taxon>
        <taxon>Embryophyta</taxon>
        <taxon>Tracheophyta</taxon>
        <taxon>Spermatophyta</taxon>
        <taxon>Magnoliopsida</taxon>
        <taxon>Liliopsida</taxon>
        <taxon>Poales</taxon>
        <taxon>Poaceae</taxon>
        <taxon>BOP clade</taxon>
        <taxon>Oryzoideae</taxon>
        <taxon>Oryzeae</taxon>
        <taxon>Oryzinae</taxon>
        <taxon>Oryza</taxon>
    </lineage>
</organism>
<reference evidence="1" key="2">
    <citation type="submission" date="2013-04" db="UniProtKB">
        <authorList>
            <consortium name="EnsemblPlants"/>
        </authorList>
    </citation>
    <scope>IDENTIFICATION</scope>
</reference>
<name>J3M3I8_ORYBR</name>
<dbReference type="HOGENOM" id="CLU_2948778_0_0_1"/>
<evidence type="ECO:0000313" key="2">
    <source>
        <dbReference type="Proteomes" id="UP000006038"/>
    </source>
</evidence>
<dbReference type="Proteomes" id="UP000006038">
    <property type="component" value="Chromosome 5"/>
</dbReference>
<evidence type="ECO:0000313" key="1">
    <source>
        <dbReference type="EnsemblPlants" id="OB05G11620.1"/>
    </source>
</evidence>
<proteinExistence type="predicted"/>
<accession>J3M3I8</accession>
<dbReference type="AlphaFoldDB" id="J3M3I8"/>
<keyword evidence="2" id="KW-1185">Reference proteome</keyword>
<reference evidence="1" key="1">
    <citation type="journal article" date="2013" name="Nat. Commun.">
        <title>Whole-genome sequencing of Oryza brachyantha reveals mechanisms underlying Oryza genome evolution.</title>
        <authorList>
            <person name="Chen J."/>
            <person name="Huang Q."/>
            <person name="Gao D."/>
            <person name="Wang J."/>
            <person name="Lang Y."/>
            <person name="Liu T."/>
            <person name="Li B."/>
            <person name="Bai Z."/>
            <person name="Luis Goicoechea J."/>
            <person name="Liang C."/>
            <person name="Chen C."/>
            <person name="Zhang W."/>
            <person name="Sun S."/>
            <person name="Liao Y."/>
            <person name="Zhang X."/>
            <person name="Yang L."/>
            <person name="Song C."/>
            <person name="Wang M."/>
            <person name="Shi J."/>
            <person name="Liu G."/>
            <person name="Liu J."/>
            <person name="Zhou H."/>
            <person name="Zhou W."/>
            <person name="Yu Q."/>
            <person name="An N."/>
            <person name="Chen Y."/>
            <person name="Cai Q."/>
            <person name="Wang B."/>
            <person name="Liu B."/>
            <person name="Min J."/>
            <person name="Huang Y."/>
            <person name="Wu H."/>
            <person name="Li Z."/>
            <person name="Zhang Y."/>
            <person name="Yin Y."/>
            <person name="Song W."/>
            <person name="Jiang J."/>
            <person name="Jackson S.A."/>
            <person name="Wing R.A."/>
            <person name="Wang J."/>
            <person name="Chen M."/>
        </authorList>
    </citation>
    <scope>NUCLEOTIDE SEQUENCE [LARGE SCALE GENOMIC DNA]</scope>
    <source>
        <strain evidence="1">cv. IRGC 101232</strain>
    </source>
</reference>